<feature type="non-terminal residue" evidence="1">
    <location>
        <position position="152"/>
    </location>
</feature>
<sequence>MGFLDWIGLNEAANSVNTTLDESKNVMTKLQYAVDNFSQNGAVRASSGYSSGQPTVPRNVFVKAILEHYNSVFNRAPGDDCWHVLVLYDQLNVLGSFYGVVGPGGRISDGPLGPDNPTAHLYVSKGRGLIGKWGYKVYVFKEGQIHNLGDGG</sequence>
<protein>
    <submittedName>
        <fullName evidence="1">Uncharacterized protein</fullName>
    </submittedName>
</protein>
<proteinExistence type="predicted"/>
<name>A0A9P8G2Z5_AURME</name>
<dbReference type="EMBL" id="JAHFXS010000190">
    <property type="protein sequence ID" value="KAG9987898.1"/>
    <property type="molecule type" value="Genomic_DNA"/>
</dbReference>
<dbReference type="AlphaFoldDB" id="A0A9P8G2Z5"/>
<evidence type="ECO:0000313" key="2">
    <source>
        <dbReference type="Proteomes" id="UP000729357"/>
    </source>
</evidence>
<dbReference type="Proteomes" id="UP000729357">
    <property type="component" value="Unassembled WGS sequence"/>
</dbReference>
<reference evidence="1" key="2">
    <citation type="submission" date="2021-08" db="EMBL/GenBank/DDBJ databases">
        <authorList>
            <person name="Gostincar C."/>
            <person name="Sun X."/>
            <person name="Song Z."/>
            <person name="Gunde-Cimerman N."/>
        </authorList>
    </citation>
    <scope>NUCLEOTIDE SEQUENCE</scope>
    <source>
        <strain evidence="1">EXF-9298</strain>
    </source>
</reference>
<evidence type="ECO:0000313" key="1">
    <source>
        <dbReference type="EMBL" id="KAG9987898.1"/>
    </source>
</evidence>
<keyword evidence="2" id="KW-1185">Reference proteome</keyword>
<accession>A0A9P8G2Z5</accession>
<comment type="caution">
    <text evidence="1">The sequence shown here is derived from an EMBL/GenBank/DDBJ whole genome shotgun (WGS) entry which is preliminary data.</text>
</comment>
<gene>
    <name evidence="1" type="ORF">KCU98_g3021</name>
</gene>
<reference evidence="1" key="1">
    <citation type="journal article" date="2021" name="J Fungi (Basel)">
        <title>Virulence traits and population genomics of the black yeast Aureobasidium melanogenum.</title>
        <authorList>
            <person name="Cernosa A."/>
            <person name="Sun X."/>
            <person name="Gostincar C."/>
            <person name="Fang C."/>
            <person name="Gunde-Cimerman N."/>
            <person name="Song Z."/>
        </authorList>
    </citation>
    <scope>NUCLEOTIDE SEQUENCE</scope>
    <source>
        <strain evidence="1">EXF-9298</strain>
    </source>
</reference>
<organism evidence="1 2">
    <name type="scientific">Aureobasidium melanogenum</name>
    <name type="common">Aureobasidium pullulans var. melanogenum</name>
    <dbReference type="NCBI Taxonomy" id="46634"/>
    <lineage>
        <taxon>Eukaryota</taxon>
        <taxon>Fungi</taxon>
        <taxon>Dikarya</taxon>
        <taxon>Ascomycota</taxon>
        <taxon>Pezizomycotina</taxon>
        <taxon>Dothideomycetes</taxon>
        <taxon>Dothideomycetidae</taxon>
        <taxon>Dothideales</taxon>
        <taxon>Saccotheciaceae</taxon>
        <taxon>Aureobasidium</taxon>
    </lineage>
</organism>